<comment type="subcellular location">
    <subcellularLocation>
        <location evidence="1">Cell membrane</location>
        <topology evidence="1">Multi-pass membrane protein</topology>
    </subcellularLocation>
</comment>
<keyword evidence="4 5" id="KW-0472">Membrane</keyword>
<accession>A0A1V4AB71</accession>
<dbReference type="InterPro" id="IPR011701">
    <property type="entry name" value="MFS"/>
</dbReference>
<dbReference type="Pfam" id="PF07690">
    <property type="entry name" value="MFS_1"/>
    <property type="match status" value="1"/>
</dbReference>
<evidence type="ECO:0000313" key="7">
    <source>
        <dbReference type="EMBL" id="OON81088.1"/>
    </source>
</evidence>
<feature type="transmembrane region" description="Helical" evidence="5">
    <location>
        <begin position="354"/>
        <end position="375"/>
    </location>
</feature>
<keyword evidence="2 5" id="KW-0812">Transmembrane</keyword>
<dbReference type="STRING" id="83656.B1H18_09795"/>
<feature type="transmembrane region" description="Helical" evidence="5">
    <location>
        <begin position="326"/>
        <end position="348"/>
    </location>
</feature>
<feature type="transmembrane region" description="Helical" evidence="5">
    <location>
        <begin position="161"/>
        <end position="181"/>
    </location>
</feature>
<feature type="transmembrane region" description="Helical" evidence="5">
    <location>
        <begin position="294"/>
        <end position="314"/>
    </location>
</feature>
<comment type="caution">
    <text evidence="7">The sequence shown here is derived from an EMBL/GenBank/DDBJ whole genome shotgun (WGS) entry which is preliminary data.</text>
</comment>
<organism evidence="7 8">
    <name type="scientific">Streptomyces tsukubensis</name>
    <dbReference type="NCBI Taxonomy" id="83656"/>
    <lineage>
        <taxon>Bacteria</taxon>
        <taxon>Bacillati</taxon>
        <taxon>Actinomycetota</taxon>
        <taxon>Actinomycetes</taxon>
        <taxon>Kitasatosporales</taxon>
        <taxon>Streptomycetaceae</taxon>
        <taxon>Streptomyces</taxon>
    </lineage>
</organism>
<feature type="transmembrane region" description="Helical" evidence="5">
    <location>
        <begin position="202"/>
        <end position="226"/>
    </location>
</feature>
<reference evidence="7 8" key="1">
    <citation type="submission" date="2017-02" db="EMBL/GenBank/DDBJ databases">
        <title>Draft Genome Sequence of Streptomyces tsukubaensis F601, a Producer of the immunosuppressant tacrolimus FK506.</title>
        <authorList>
            <person name="Zong G."/>
            <person name="Zhong C."/>
            <person name="Fu J."/>
            <person name="Qin R."/>
            <person name="Cao G."/>
        </authorList>
    </citation>
    <scope>NUCLEOTIDE SEQUENCE [LARGE SCALE GENOMIC DNA]</scope>
    <source>
        <strain evidence="7 8">F601</strain>
    </source>
</reference>
<dbReference type="AlphaFoldDB" id="A0A1V4AB71"/>
<dbReference type="PANTHER" id="PTHR23514:SF13">
    <property type="entry name" value="INNER MEMBRANE PROTEIN YBJJ"/>
    <property type="match status" value="1"/>
</dbReference>
<dbReference type="InterPro" id="IPR051788">
    <property type="entry name" value="MFS_Transporter"/>
</dbReference>
<dbReference type="InterPro" id="IPR020846">
    <property type="entry name" value="MFS_dom"/>
</dbReference>
<dbReference type="PANTHER" id="PTHR23514">
    <property type="entry name" value="BYPASS OF STOP CODON PROTEIN 6"/>
    <property type="match status" value="1"/>
</dbReference>
<feature type="transmembrane region" description="Helical" evidence="5">
    <location>
        <begin position="238"/>
        <end position="258"/>
    </location>
</feature>
<evidence type="ECO:0000256" key="2">
    <source>
        <dbReference type="ARBA" id="ARBA00022692"/>
    </source>
</evidence>
<evidence type="ECO:0000259" key="6">
    <source>
        <dbReference type="PROSITE" id="PS50850"/>
    </source>
</evidence>
<evidence type="ECO:0000256" key="4">
    <source>
        <dbReference type="ARBA" id="ARBA00023136"/>
    </source>
</evidence>
<dbReference type="CDD" id="cd17393">
    <property type="entry name" value="MFS_MosC_like"/>
    <property type="match status" value="1"/>
</dbReference>
<evidence type="ECO:0000313" key="8">
    <source>
        <dbReference type="Proteomes" id="UP000190539"/>
    </source>
</evidence>
<protein>
    <recommendedName>
        <fullName evidence="6">Major facilitator superfamily (MFS) profile domain-containing protein</fullName>
    </recommendedName>
</protein>
<feature type="transmembrane region" description="Helical" evidence="5">
    <location>
        <begin position="71"/>
        <end position="89"/>
    </location>
</feature>
<keyword evidence="8" id="KW-1185">Reference proteome</keyword>
<dbReference type="Proteomes" id="UP000190539">
    <property type="component" value="Unassembled WGS sequence"/>
</dbReference>
<keyword evidence="3 5" id="KW-1133">Transmembrane helix</keyword>
<feature type="transmembrane region" description="Helical" evidence="5">
    <location>
        <begin position="40"/>
        <end position="59"/>
    </location>
</feature>
<gene>
    <name evidence="7" type="ORF">B1H18_09795</name>
</gene>
<dbReference type="GO" id="GO:0005886">
    <property type="term" value="C:plasma membrane"/>
    <property type="evidence" value="ECO:0007669"/>
    <property type="project" value="UniProtKB-SubCell"/>
</dbReference>
<proteinExistence type="predicted"/>
<dbReference type="PROSITE" id="PS50850">
    <property type="entry name" value="MFS"/>
    <property type="match status" value="1"/>
</dbReference>
<name>A0A1V4AB71_9ACTN</name>
<dbReference type="InterPro" id="IPR036259">
    <property type="entry name" value="MFS_trans_sf"/>
</dbReference>
<dbReference type="EMBL" id="MVFC01000005">
    <property type="protein sequence ID" value="OON81088.1"/>
    <property type="molecule type" value="Genomic_DNA"/>
</dbReference>
<dbReference type="GO" id="GO:0022857">
    <property type="term" value="F:transmembrane transporter activity"/>
    <property type="evidence" value="ECO:0007669"/>
    <property type="project" value="InterPro"/>
</dbReference>
<dbReference type="SUPFAM" id="SSF103473">
    <property type="entry name" value="MFS general substrate transporter"/>
    <property type="match status" value="1"/>
</dbReference>
<feature type="domain" description="Major facilitator superfamily (MFS) profile" evidence="6">
    <location>
        <begin position="1"/>
        <end position="380"/>
    </location>
</feature>
<dbReference type="RefSeq" id="WP_227025220.1">
    <property type="nucleotide sequence ID" value="NZ_CP045178.1"/>
</dbReference>
<evidence type="ECO:0000256" key="1">
    <source>
        <dbReference type="ARBA" id="ARBA00004651"/>
    </source>
</evidence>
<evidence type="ECO:0000256" key="3">
    <source>
        <dbReference type="ARBA" id="ARBA00022989"/>
    </source>
</evidence>
<dbReference type="Gene3D" id="1.20.1250.20">
    <property type="entry name" value="MFS general substrate transporter like domains"/>
    <property type="match status" value="2"/>
</dbReference>
<feature type="transmembrane region" description="Helical" evidence="5">
    <location>
        <begin position="134"/>
        <end position="155"/>
    </location>
</feature>
<sequence length="402" mass="40565">MISRERLAISGMFAIHGAVTGSLASRIPALARELDISPGPLGLALLMQAVGGLLTMPFAGRLVYRLGGRRGAQLLVALWCAALALPALAPGLGVLSVAFLLFGIAAGVSDVAINTQGARVEERLGKPIMSSLHGLWSLGSFVGAGMGALMAGVQVDYRTHLLVVAVGLALLAPVLGAGLPADSTAERASKAPAPPKFSLPTGVVLLLGLLAFCSAFAEGSAVNWSAIYLDKVTGAGEAAAAAAYTMFACTMSVMRLSGDLVVGRFGPVRTVRVGGTLSTCGGVLIVLAHVPVLAYLGFVMLGLGIAVVVPLAFSAASRTGQDPGQAIAGVATVSYGSSLAAPAIVGGIADAANLQTAFVLITVLVMCIALGAGLMRTAEVGRKGQEERDLEVRAAPEGETKS</sequence>
<evidence type="ECO:0000256" key="5">
    <source>
        <dbReference type="SAM" id="Phobius"/>
    </source>
</evidence>